<dbReference type="AlphaFoldDB" id="A0A7C4XG47"/>
<dbReference type="SUPFAM" id="SSF75620">
    <property type="entry name" value="Release factor"/>
    <property type="match status" value="1"/>
</dbReference>
<evidence type="ECO:0000256" key="3">
    <source>
        <dbReference type="ARBA" id="ARBA00022917"/>
    </source>
</evidence>
<evidence type="ECO:0000313" key="8">
    <source>
        <dbReference type="EMBL" id="HGW29374.1"/>
    </source>
</evidence>
<dbReference type="PROSITE" id="PS00745">
    <property type="entry name" value="RF_PROK_I"/>
    <property type="match status" value="1"/>
</dbReference>
<dbReference type="Gene3D" id="3.30.160.20">
    <property type="match status" value="1"/>
</dbReference>
<dbReference type="Pfam" id="PF00472">
    <property type="entry name" value="RF-1"/>
    <property type="match status" value="1"/>
</dbReference>
<keyword evidence="4" id="KW-0963">Cytoplasm</keyword>
<comment type="caution">
    <text evidence="8">The sequence shown here is derived from an EMBL/GenBank/DDBJ whole genome shotgun (WGS) entry which is preliminary data.</text>
</comment>
<comment type="function">
    <text evidence="4">Peptide chain release factor 2 directs the termination of translation in response to the peptide chain termination codons UGA and UAA.</text>
</comment>
<name>A0A7C4XG47_UNCKA</name>
<feature type="domain" description="Prokaryotic-type class I peptide chain release factors" evidence="7">
    <location>
        <begin position="214"/>
        <end position="230"/>
    </location>
</feature>
<evidence type="ECO:0000256" key="6">
    <source>
        <dbReference type="SAM" id="Coils"/>
    </source>
</evidence>
<organism evidence="8">
    <name type="scientific">candidate division WWE3 bacterium</name>
    <dbReference type="NCBI Taxonomy" id="2053526"/>
    <lineage>
        <taxon>Bacteria</taxon>
        <taxon>Katanobacteria</taxon>
    </lineage>
</organism>
<keyword evidence="6" id="KW-0175">Coiled coil</keyword>
<dbReference type="GO" id="GO:0005737">
    <property type="term" value="C:cytoplasm"/>
    <property type="evidence" value="ECO:0007669"/>
    <property type="project" value="UniProtKB-SubCell"/>
</dbReference>
<evidence type="ECO:0000256" key="4">
    <source>
        <dbReference type="HAMAP-Rule" id="MF_00094"/>
    </source>
</evidence>
<feature type="modified residue" description="N5-methylglutamine" evidence="4">
    <location>
        <position position="221"/>
    </location>
</feature>
<keyword evidence="2 4" id="KW-0488">Methylation</keyword>
<dbReference type="Gene3D" id="3.30.70.1660">
    <property type="match status" value="1"/>
</dbReference>
<dbReference type="PANTHER" id="PTHR43116:SF3">
    <property type="entry name" value="CLASS I PEPTIDE CHAIN RELEASE FACTOR"/>
    <property type="match status" value="1"/>
</dbReference>
<feature type="coiled-coil region" evidence="6">
    <location>
        <begin position="43"/>
        <end position="70"/>
    </location>
</feature>
<dbReference type="NCBIfam" id="TIGR00020">
    <property type="entry name" value="prfB"/>
    <property type="match status" value="1"/>
</dbReference>
<keyword evidence="3 4" id="KW-0648">Protein biosynthesis</keyword>
<dbReference type="InterPro" id="IPR000352">
    <property type="entry name" value="Pep_chain_release_fac_I"/>
</dbReference>
<evidence type="ECO:0000256" key="2">
    <source>
        <dbReference type="ARBA" id="ARBA00022481"/>
    </source>
</evidence>
<evidence type="ECO:0000256" key="5">
    <source>
        <dbReference type="NCBIfam" id="TIGR00020"/>
    </source>
</evidence>
<proteinExistence type="inferred from homology"/>
<dbReference type="InterPro" id="IPR005139">
    <property type="entry name" value="PCRF"/>
</dbReference>
<dbReference type="Pfam" id="PF03462">
    <property type="entry name" value="PCRF"/>
    <property type="match status" value="1"/>
</dbReference>
<dbReference type="Gene3D" id="1.20.58.410">
    <property type="entry name" value="Release factor"/>
    <property type="match status" value="1"/>
</dbReference>
<gene>
    <name evidence="4" type="primary">prfB</name>
    <name evidence="8" type="ORF">ENR63_00395</name>
</gene>
<sequence>MDERRNILKELGEKLQVSQKRTRIKELEAKTADEALWKNWEEGQKVSQELADLKREIEDFEMLELLLESNDLENFDKEFKKLELNTYLAGKHDIGNAILSIHAGQGGTEAMDWTSILFRMYVRYAETKHWKLEELERTRGEEAGLKSISVEVTGKYAYGYLKNESGVHRLVRLSPFNADNLRQTSFALVEVIPVVDDTVDIEIKDDDIEFEAFRAGGHGGQNVNKVSTAVRIRHIPTGIVVENQTERFQAKNREKAMKVLKSKLYALELQRLEEEKRKLKGEFVVPGWGNQIRNYVLHPYKLVKDLRTGVESTNPESVLDGELDIFIEEEIKL</sequence>
<dbReference type="HAMAP" id="MF_00094">
    <property type="entry name" value="Rel_fac_2"/>
    <property type="match status" value="1"/>
</dbReference>
<reference evidence="8" key="1">
    <citation type="journal article" date="2020" name="mSystems">
        <title>Genome- and Community-Level Interaction Insights into Carbon Utilization and Element Cycling Functions of Hydrothermarchaeota in Hydrothermal Sediment.</title>
        <authorList>
            <person name="Zhou Z."/>
            <person name="Liu Y."/>
            <person name="Xu W."/>
            <person name="Pan J."/>
            <person name="Luo Z.H."/>
            <person name="Li M."/>
        </authorList>
    </citation>
    <scope>NUCLEOTIDE SEQUENCE [LARGE SCALE GENOMIC DNA]</scope>
    <source>
        <strain evidence="8">SpSt-417</strain>
    </source>
</reference>
<dbReference type="EMBL" id="DSRT01000019">
    <property type="protein sequence ID" value="HGW29374.1"/>
    <property type="molecule type" value="Genomic_DNA"/>
</dbReference>
<comment type="PTM">
    <text evidence="4">Methylated by PrmC. Methylation increases the termination efficiency of RF2.</text>
</comment>
<evidence type="ECO:0000259" key="7">
    <source>
        <dbReference type="PROSITE" id="PS00745"/>
    </source>
</evidence>
<dbReference type="InterPro" id="IPR045853">
    <property type="entry name" value="Pep_chain_release_fac_I_sf"/>
</dbReference>
<dbReference type="PANTHER" id="PTHR43116">
    <property type="entry name" value="PEPTIDE CHAIN RELEASE FACTOR 2"/>
    <property type="match status" value="1"/>
</dbReference>
<dbReference type="GO" id="GO:0016149">
    <property type="term" value="F:translation release factor activity, codon specific"/>
    <property type="evidence" value="ECO:0007669"/>
    <property type="project" value="UniProtKB-UniRule"/>
</dbReference>
<comment type="similarity">
    <text evidence="1 4">Belongs to the prokaryotic/mitochondrial release factor family.</text>
</comment>
<accession>A0A7C4XG47</accession>
<dbReference type="SMART" id="SM00937">
    <property type="entry name" value="PCRF"/>
    <property type="match status" value="1"/>
</dbReference>
<dbReference type="InterPro" id="IPR004374">
    <property type="entry name" value="PrfB"/>
</dbReference>
<protein>
    <recommendedName>
        <fullName evidence="4 5">Peptide chain release factor 2</fullName>
        <shortName evidence="4">RF-2</shortName>
    </recommendedName>
</protein>
<evidence type="ECO:0000256" key="1">
    <source>
        <dbReference type="ARBA" id="ARBA00010835"/>
    </source>
</evidence>
<comment type="subcellular location">
    <subcellularLocation>
        <location evidence="4">Cytoplasm</location>
    </subcellularLocation>
</comment>